<dbReference type="EMBL" id="JAHFYH010000049">
    <property type="protein sequence ID" value="KAH0218354.1"/>
    <property type="molecule type" value="Genomic_DNA"/>
</dbReference>
<dbReference type="CDD" id="cd17546">
    <property type="entry name" value="REC_hyHK_CKI1_RcsC-like"/>
    <property type="match status" value="1"/>
</dbReference>
<dbReference type="InterPro" id="IPR036097">
    <property type="entry name" value="HisK_dim/P_sf"/>
</dbReference>
<dbReference type="SMART" id="SM00388">
    <property type="entry name" value="HisKA"/>
    <property type="match status" value="1"/>
</dbReference>
<keyword evidence="4" id="KW-0808">Transferase</keyword>
<evidence type="ECO:0000256" key="1">
    <source>
        <dbReference type="ARBA" id="ARBA00000085"/>
    </source>
</evidence>
<dbReference type="PANTHER" id="PTHR43047:SF72">
    <property type="entry name" value="OSMOSENSING HISTIDINE PROTEIN KINASE SLN1"/>
    <property type="match status" value="1"/>
</dbReference>
<dbReference type="InterPro" id="IPR001610">
    <property type="entry name" value="PAC"/>
</dbReference>
<dbReference type="GO" id="GO:0009927">
    <property type="term" value="F:histidine phosphotransfer kinase activity"/>
    <property type="evidence" value="ECO:0007669"/>
    <property type="project" value="TreeGrafter"/>
</dbReference>
<dbReference type="InterPro" id="IPR004358">
    <property type="entry name" value="Sig_transdc_His_kin-like_C"/>
</dbReference>
<dbReference type="SMART" id="SM00091">
    <property type="entry name" value="PAS"/>
    <property type="match status" value="2"/>
</dbReference>
<dbReference type="Gene3D" id="1.10.287.130">
    <property type="match status" value="1"/>
</dbReference>
<dbReference type="InterPro" id="IPR013655">
    <property type="entry name" value="PAS_fold_3"/>
</dbReference>
<feature type="domain" description="PAC" evidence="9">
    <location>
        <begin position="548"/>
        <end position="607"/>
    </location>
</feature>
<comment type="caution">
    <text evidence="10">The sequence shown here is derived from an EMBL/GenBank/DDBJ whole genome shotgun (WGS) entry which is preliminary data.</text>
</comment>
<dbReference type="PRINTS" id="PR00344">
    <property type="entry name" value="BCTRLSENSOR"/>
</dbReference>
<dbReference type="InterPro" id="IPR035965">
    <property type="entry name" value="PAS-like_dom_sf"/>
</dbReference>
<dbReference type="InterPro" id="IPR013656">
    <property type="entry name" value="PAS_4"/>
</dbReference>
<evidence type="ECO:0000256" key="6">
    <source>
        <dbReference type="PROSITE-ProRule" id="PRU00169"/>
    </source>
</evidence>
<dbReference type="SMART" id="SM00086">
    <property type="entry name" value="PAC"/>
    <property type="match status" value="2"/>
</dbReference>
<dbReference type="SUPFAM" id="SSF52172">
    <property type="entry name" value="CheY-like"/>
    <property type="match status" value="1"/>
</dbReference>
<dbReference type="PROSITE" id="PS50110">
    <property type="entry name" value="RESPONSE_REGULATORY"/>
    <property type="match status" value="1"/>
</dbReference>
<keyword evidence="3 6" id="KW-0597">Phosphoprotein</keyword>
<reference evidence="10" key="2">
    <citation type="submission" date="2021-08" db="EMBL/GenBank/DDBJ databases">
        <authorList>
            <person name="Gostincar C."/>
            <person name="Sun X."/>
            <person name="Song Z."/>
            <person name="Gunde-Cimerman N."/>
        </authorList>
    </citation>
    <scope>NUCLEOTIDE SEQUENCE</scope>
    <source>
        <strain evidence="10">EXF-8016</strain>
    </source>
</reference>
<dbReference type="InterPro" id="IPR000700">
    <property type="entry name" value="PAS-assoc_C"/>
</dbReference>
<accession>A0A9P8GD38</accession>
<dbReference type="InterPro" id="IPR003594">
    <property type="entry name" value="HATPase_dom"/>
</dbReference>
<feature type="non-terminal residue" evidence="10">
    <location>
        <position position="1072"/>
    </location>
</feature>
<dbReference type="InterPro" id="IPR036890">
    <property type="entry name" value="HATPase_C_sf"/>
</dbReference>
<dbReference type="SUPFAM" id="SSF55874">
    <property type="entry name" value="ATPase domain of HSP90 chaperone/DNA topoisomerase II/histidine kinase"/>
    <property type="match status" value="1"/>
</dbReference>
<evidence type="ECO:0000313" key="11">
    <source>
        <dbReference type="Proteomes" id="UP000767238"/>
    </source>
</evidence>
<dbReference type="GO" id="GO:0000155">
    <property type="term" value="F:phosphorelay sensor kinase activity"/>
    <property type="evidence" value="ECO:0007669"/>
    <property type="project" value="InterPro"/>
</dbReference>
<dbReference type="EC" id="2.7.13.3" evidence="2"/>
<dbReference type="Pfam" id="PF00072">
    <property type="entry name" value="Response_reg"/>
    <property type="match status" value="1"/>
</dbReference>
<feature type="modified residue" description="4-aspartylphosphate" evidence="6">
    <location>
        <position position="998"/>
    </location>
</feature>
<protein>
    <recommendedName>
        <fullName evidence="2">histidine kinase</fullName>
        <ecNumber evidence="2">2.7.13.3</ecNumber>
    </recommendedName>
</protein>
<dbReference type="InterPro" id="IPR003661">
    <property type="entry name" value="HisK_dim/P_dom"/>
</dbReference>
<evidence type="ECO:0000256" key="4">
    <source>
        <dbReference type="ARBA" id="ARBA00022679"/>
    </source>
</evidence>
<dbReference type="Pfam" id="PF02518">
    <property type="entry name" value="HATPase_c"/>
    <property type="match status" value="1"/>
</dbReference>
<dbReference type="PROSITE" id="PS50113">
    <property type="entry name" value="PAC"/>
    <property type="match status" value="1"/>
</dbReference>
<evidence type="ECO:0000256" key="2">
    <source>
        <dbReference type="ARBA" id="ARBA00012438"/>
    </source>
</evidence>
<organism evidence="10 11">
    <name type="scientific">Aureobasidium melanogenum</name>
    <name type="common">Aureobasidium pullulans var. melanogenum</name>
    <dbReference type="NCBI Taxonomy" id="46634"/>
    <lineage>
        <taxon>Eukaryota</taxon>
        <taxon>Fungi</taxon>
        <taxon>Dikarya</taxon>
        <taxon>Ascomycota</taxon>
        <taxon>Pezizomycotina</taxon>
        <taxon>Dothideomycetes</taxon>
        <taxon>Dothideomycetidae</taxon>
        <taxon>Dothideales</taxon>
        <taxon>Saccotheciaceae</taxon>
        <taxon>Aureobasidium</taxon>
    </lineage>
</organism>
<dbReference type="InterPro" id="IPR011006">
    <property type="entry name" value="CheY-like_superfamily"/>
</dbReference>
<dbReference type="InterPro" id="IPR005467">
    <property type="entry name" value="His_kinase_dom"/>
</dbReference>
<evidence type="ECO:0000256" key="3">
    <source>
        <dbReference type="ARBA" id="ARBA00022553"/>
    </source>
</evidence>
<dbReference type="SUPFAM" id="SSF47384">
    <property type="entry name" value="Homodimeric domain of signal transducing histidine kinase"/>
    <property type="match status" value="1"/>
</dbReference>
<dbReference type="GO" id="GO:0005886">
    <property type="term" value="C:plasma membrane"/>
    <property type="evidence" value="ECO:0007669"/>
    <property type="project" value="TreeGrafter"/>
</dbReference>
<dbReference type="InterPro" id="IPR000014">
    <property type="entry name" value="PAS"/>
</dbReference>
<evidence type="ECO:0000259" key="9">
    <source>
        <dbReference type="PROSITE" id="PS50113"/>
    </source>
</evidence>
<dbReference type="CDD" id="cd00082">
    <property type="entry name" value="HisKA"/>
    <property type="match status" value="1"/>
</dbReference>
<gene>
    <name evidence="10" type="ORF">KCV03_g6583</name>
</gene>
<dbReference type="InterPro" id="IPR001789">
    <property type="entry name" value="Sig_transdc_resp-reg_receiver"/>
</dbReference>
<dbReference type="Pfam" id="PF08448">
    <property type="entry name" value="PAS_4"/>
    <property type="match status" value="1"/>
</dbReference>
<dbReference type="Pfam" id="PF08447">
    <property type="entry name" value="PAS_3"/>
    <property type="match status" value="1"/>
</dbReference>
<evidence type="ECO:0000259" key="7">
    <source>
        <dbReference type="PROSITE" id="PS50109"/>
    </source>
</evidence>
<dbReference type="PANTHER" id="PTHR43047">
    <property type="entry name" value="TWO-COMPONENT HISTIDINE PROTEIN KINASE"/>
    <property type="match status" value="1"/>
</dbReference>
<evidence type="ECO:0000259" key="8">
    <source>
        <dbReference type="PROSITE" id="PS50110"/>
    </source>
</evidence>
<evidence type="ECO:0000256" key="5">
    <source>
        <dbReference type="ARBA" id="ARBA00022777"/>
    </source>
</evidence>
<dbReference type="Gene3D" id="3.30.565.10">
    <property type="entry name" value="Histidine kinase-like ATPase, C-terminal domain"/>
    <property type="match status" value="1"/>
</dbReference>
<dbReference type="Gene3D" id="3.40.50.2300">
    <property type="match status" value="1"/>
</dbReference>
<proteinExistence type="predicted"/>
<dbReference type="SMART" id="SM00387">
    <property type="entry name" value="HATPase_c"/>
    <property type="match status" value="1"/>
</dbReference>
<dbReference type="SMART" id="SM00448">
    <property type="entry name" value="REC"/>
    <property type="match status" value="1"/>
</dbReference>
<dbReference type="NCBIfam" id="TIGR00229">
    <property type="entry name" value="sensory_box"/>
    <property type="match status" value="1"/>
</dbReference>
<feature type="domain" description="Response regulatory" evidence="8">
    <location>
        <begin position="937"/>
        <end position="1069"/>
    </location>
</feature>
<dbReference type="OrthoDB" id="303614at2759"/>
<dbReference type="AlphaFoldDB" id="A0A9P8GD38"/>
<sequence length="1072" mass="120344">MESWPQDLLQLCHVSMLDPQPRLLILGSERVLFYNGPYAKMCGDKHPGILGQPIVEAWGDVAAYAVDVPLATAEATGRGVDLYDQSLVYERNGFLEEVFLSWTVIPLLGSTPGFYVTLIDVTETSLAEKRRAVLRALNAAWDVAKEPREFWQSIPRVSALNPSLFPFAFLYAAEPSADAESSIDTSPNPTYEMRFKLAGSTGDTTITARLPEELRSDHFALLSKSTDPTLVRQNEATRPIWPCLAQDCILVPIHSNRSEKIIAYLFLGTNPKRPYNENYQEWMHEFSRCLNNAATNVLLAEEEKRKQHYRGIQVAREQQRLATALANRDREALAATDQYLRTLQVVDMANVGIFEYDLEGRLIYANDAYKAMAHCPSEMMHGDKLVFLDLTFREDAEYLMSKWSYAAGGSPCTFEMRFRTPEGHGIWVLAAVIPVFENGVVTSVSGCTTNIHDTKLRETESVQRLQALERAKTWERRFANFAEMAPIAIYFGSQRHHEFSYCNRAWFEMTGHPVVPFDQIDWASTVYEEDIELVRNNWTRVFSTQAPTTVQYRLRRIWADGNGVAIGPVWVTASALPEYNEDGSIKGIIGTMLDISALKFAETVQQMKVQEALEAKRQSSNFIDMTSHEIRNPLGAVFHCSDATQETLADMTVLANKLASTTESKIGEQLRELIASGVDSVSTIISCSQHQKRIVDDILVLSKLDSNLLQISPSTVRITTLLHDVEKMFEAEAQRSDVQLKTRAHASLEQMEVNWVLLDPGRVQQVLINLITNAIKFCKKKSQRKVTIRVGASKIRPSENVHPNIDFVVAHSLHDSVYDDPKFESQSFYLWFSVEDTGRGMSADEKSRIFARFTQGSPRTESEYGGSGLGLFISRELAELQGGEIGVASELHVGSTFAFFIKTRHTEAPVIASLQNLTLQQKYQTDPTHATKKSDINILVVEDNAVNQKLLRQQLSKHGFTVTTADNGVDCLSQLQKTKHWRANVSTSAPSVEVILMDIEMPLMDGLQATREIRKFEKEGKLTGHVPIIAVSANARQEQRDLAMDAGMDDSISKPFRIAELVPKIERLAGWT</sequence>
<dbReference type="Proteomes" id="UP000767238">
    <property type="component" value="Unassembled WGS sequence"/>
</dbReference>
<comment type="catalytic activity">
    <reaction evidence="1">
        <text>ATP + protein L-histidine = ADP + protein N-phospho-L-histidine.</text>
        <dbReference type="EC" id="2.7.13.3"/>
    </reaction>
</comment>
<dbReference type="PROSITE" id="PS50109">
    <property type="entry name" value="HIS_KIN"/>
    <property type="match status" value="1"/>
</dbReference>
<dbReference type="Gene3D" id="3.30.450.20">
    <property type="entry name" value="PAS domain"/>
    <property type="match status" value="3"/>
</dbReference>
<evidence type="ECO:0000313" key="10">
    <source>
        <dbReference type="EMBL" id="KAH0218354.1"/>
    </source>
</evidence>
<dbReference type="Pfam" id="PF00512">
    <property type="entry name" value="HisKA"/>
    <property type="match status" value="1"/>
</dbReference>
<keyword evidence="5 10" id="KW-0418">Kinase</keyword>
<feature type="domain" description="Histidine kinase" evidence="7">
    <location>
        <begin position="625"/>
        <end position="905"/>
    </location>
</feature>
<reference evidence="10" key="1">
    <citation type="journal article" date="2021" name="J Fungi (Basel)">
        <title>Virulence traits and population genomics of the black yeast Aureobasidium melanogenum.</title>
        <authorList>
            <person name="Cernosa A."/>
            <person name="Sun X."/>
            <person name="Gostincar C."/>
            <person name="Fang C."/>
            <person name="Gunde-Cimerman N."/>
            <person name="Song Z."/>
        </authorList>
    </citation>
    <scope>NUCLEOTIDE SEQUENCE</scope>
    <source>
        <strain evidence="10">EXF-8016</strain>
    </source>
</reference>
<dbReference type="SUPFAM" id="SSF55785">
    <property type="entry name" value="PYP-like sensor domain (PAS domain)"/>
    <property type="match status" value="2"/>
</dbReference>
<dbReference type="CDD" id="cd00130">
    <property type="entry name" value="PAS"/>
    <property type="match status" value="2"/>
</dbReference>
<name>A0A9P8GD38_AURME</name>